<feature type="non-terminal residue" evidence="2">
    <location>
        <position position="1"/>
    </location>
</feature>
<protein>
    <submittedName>
        <fullName evidence="2">Uncharacterized protein</fullName>
    </submittedName>
</protein>
<accession>A0A383B877</accession>
<reference evidence="2" key="1">
    <citation type="submission" date="2018-05" db="EMBL/GenBank/DDBJ databases">
        <authorList>
            <person name="Lanie J.A."/>
            <person name="Ng W.-L."/>
            <person name="Kazmierczak K.M."/>
            <person name="Andrzejewski T.M."/>
            <person name="Davidsen T.M."/>
            <person name="Wayne K.J."/>
            <person name="Tettelin H."/>
            <person name="Glass J.I."/>
            <person name="Rusch D."/>
            <person name="Podicherti R."/>
            <person name="Tsui H.-C.T."/>
            <person name="Winkler M.E."/>
        </authorList>
    </citation>
    <scope>NUCLEOTIDE SEQUENCE</scope>
</reference>
<sequence length="241" mass="28352">LTHQMTEEDRQRNDKEMENWAVEHERRKEEGYFPKGVESEEGKGCWESMCFVLKFEWNYSQNRHQIMESGISEEDELIRIRHSLADFQDSPPNLPKSEICVIEGAFIASATYLCRRIGKPIPQSVFKKENSQLGQVRSPITFFIEEQIKSGEQEWQKAWKELNNMADMKNTKTENLTLHNFGEKDVYLCRDEMKQTSNKLDHAIKYQVDGALTTKTVTRQDFGRMFRDELKKSRSRSETPQ</sequence>
<gene>
    <name evidence="2" type="ORF">METZ01_LOCUS468915</name>
</gene>
<proteinExistence type="predicted"/>
<dbReference type="EMBL" id="UINC01198208">
    <property type="protein sequence ID" value="SVE16061.1"/>
    <property type="molecule type" value="Genomic_DNA"/>
</dbReference>
<name>A0A383B877_9ZZZZ</name>
<feature type="region of interest" description="Disordered" evidence="1">
    <location>
        <begin position="1"/>
        <end position="20"/>
    </location>
</feature>
<dbReference type="AlphaFoldDB" id="A0A383B877"/>
<evidence type="ECO:0000313" key="2">
    <source>
        <dbReference type="EMBL" id="SVE16061.1"/>
    </source>
</evidence>
<organism evidence="2">
    <name type="scientific">marine metagenome</name>
    <dbReference type="NCBI Taxonomy" id="408172"/>
    <lineage>
        <taxon>unclassified sequences</taxon>
        <taxon>metagenomes</taxon>
        <taxon>ecological metagenomes</taxon>
    </lineage>
</organism>
<evidence type="ECO:0000256" key="1">
    <source>
        <dbReference type="SAM" id="MobiDB-lite"/>
    </source>
</evidence>